<protein>
    <submittedName>
        <fullName evidence="2">Uncharacterized protein</fullName>
    </submittedName>
</protein>
<name>A0A7S3V037_9STRA</name>
<feature type="compositionally biased region" description="Low complexity" evidence="1">
    <location>
        <begin position="81"/>
        <end position="98"/>
    </location>
</feature>
<feature type="region of interest" description="Disordered" evidence="1">
    <location>
        <begin position="1"/>
        <end position="103"/>
    </location>
</feature>
<feature type="compositionally biased region" description="Basic and acidic residues" evidence="1">
    <location>
        <begin position="1"/>
        <end position="14"/>
    </location>
</feature>
<reference evidence="2" key="1">
    <citation type="submission" date="2021-01" db="EMBL/GenBank/DDBJ databases">
        <authorList>
            <person name="Corre E."/>
            <person name="Pelletier E."/>
            <person name="Niang G."/>
            <person name="Scheremetjew M."/>
            <person name="Finn R."/>
            <person name="Kale V."/>
            <person name="Holt S."/>
            <person name="Cochrane G."/>
            <person name="Meng A."/>
            <person name="Brown T."/>
            <person name="Cohen L."/>
        </authorList>
    </citation>
    <scope>NUCLEOTIDE SEQUENCE</scope>
    <source>
        <strain evidence="2">GSBS06</strain>
    </source>
</reference>
<gene>
    <name evidence="2" type="ORF">ASTO00021_LOCUS12824</name>
</gene>
<sequence>MGGQKKEPLKKDLQDQLLEELPIVQPPSKPKAKPKDKGSLPDTKKAVNQNDLKNEKVDEAKANVKSQVLPKEEAEPKVQNKIPPKIATAKNAAATKPKVQQKRGTRFKKLHINVIELQKLPEPVEVDRLTYKKLHEHAKAAFVSMTYDEILKIKNNVFMLIKTEPCYYDEEENDNAICNEVRDAHLEMSKRKDRGKFTHCVCNLYISTGFKYNAGRKCILSDLHRVMPFINRQKADYTVQTAVEMRMLMSNCDNKIAPIDLFENERLLNEDLTELDVEKLYELTKKIVNVPGKEETLKVCHFQDFLLQRGFSKRGRLVISEDFTVNDPSVLNRGCESYERNMDGDLNDNMDKEYYSYERLSKLKADAFSSVLITFPDLVRGPVPVRDDVYMDLDHVENWFEYITSGLYFDRVRKELAQLNRFDGKKPEHFMLTCFLLCLNFGYCDIIDETNSEFENYLNGFWKKLFGKPFDMNSETAENIACCDNIEHFIKVYPMNEEKLFRRAVYVNNDSASDGQCCYRFMMKSVLPNVKILEK</sequence>
<feature type="compositionally biased region" description="Basic and acidic residues" evidence="1">
    <location>
        <begin position="33"/>
        <end position="45"/>
    </location>
</feature>
<feature type="compositionally biased region" description="Basic and acidic residues" evidence="1">
    <location>
        <begin position="52"/>
        <end position="62"/>
    </location>
</feature>
<accession>A0A7S3V037</accession>
<organism evidence="2">
    <name type="scientific">Aplanochytrium stocchinoi</name>
    <dbReference type="NCBI Taxonomy" id="215587"/>
    <lineage>
        <taxon>Eukaryota</taxon>
        <taxon>Sar</taxon>
        <taxon>Stramenopiles</taxon>
        <taxon>Bigyra</taxon>
        <taxon>Labyrinthulomycetes</taxon>
        <taxon>Thraustochytrida</taxon>
        <taxon>Thraustochytriidae</taxon>
        <taxon>Aplanochytrium</taxon>
    </lineage>
</organism>
<dbReference type="EMBL" id="HBIN01016847">
    <property type="protein sequence ID" value="CAE0442714.1"/>
    <property type="molecule type" value="Transcribed_RNA"/>
</dbReference>
<evidence type="ECO:0000256" key="1">
    <source>
        <dbReference type="SAM" id="MobiDB-lite"/>
    </source>
</evidence>
<proteinExistence type="predicted"/>
<dbReference type="AlphaFoldDB" id="A0A7S3V037"/>
<evidence type="ECO:0000313" key="2">
    <source>
        <dbReference type="EMBL" id="CAE0442714.1"/>
    </source>
</evidence>